<feature type="domain" description="Myb-like" evidence="2">
    <location>
        <begin position="606"/>
        <end position="659"/>
    </location>
</feature>
<feature type="compositionally biased region" description="Polar residues" evidence="1">
    <location>
        <begin position="379"/>
        <end position="396"/>
    </location>
</feature>
<evidence type="ECO:0000259" key="2">
    <source>
        <dbReference type="PROSITE" id="PS50090"/>
    </source>
</evidence>
<dbReference type="Proteomes" id="UP001386955">
    <property type="component" value="Unassembled WGS sequence"/>
</dbReference>
<comment type="caution">
    <text evidence="3">The sequence shown here is derived from an EMBL/GenBank/DDBJ whole genome shotgun (WGS) entry which is preliminary data.</text>
</comment>
<proteinExistence type="predicted"/>
<evidence type="ECO:0000313" key="4">
    <source>
        <dbReference type="Proteomes" id="UP001386955"/>
    </source>
</evidence>
<feature type="compositionally biased region" description="Basic and acidic residues" evidence="1">
    <location>
        <begin position="351"/>
        <end position="372"/>
    </location>
</feature>
<feature type="compositionally biased region" description="Basic and acidic residues" evidence="1">
    <location>
        <begin position="318"/>
        <end position="332"/>
    </location>
</feature>
<dbReference type="PROSITE" id="PS50090">
    <property type="entry name" value="MYB_LIKE"/>
    <property type="match status" value="3"/>
</dbReference>
<dbReference type="PANTHER" id="PTHR47430:SF4">
    <property type="entry name" value="GB|AAC33480.1"/>
    <property type="match status" value="1"/>
</dbReference>
<organism evidence="3 4">
    <name type="scientific">Psophocarpus tetragonolobus</name>
    <name type="common">Winged bean</name>
    <name type="synonym">Dolichos tetragonolobus</name>
    <dbReference type="NCBI Taxonomy" id="3891"/>
    <lineage>
        <taxon>Eukaryota</taxon>
        <taxon>Viridiplantae</taxon>
        <taxon>Streptophyta</taxon>
        <taxon>Embryophyta</taxon>
        <taxon>Tracheophyta</taxon>
        <taxon>Spermatophyta</taxon>
        <taxon>Magnoliopsida</taxon>
        <taxon>eudicotyledons</taxon>
        <taxon>Gunneridae</taxon>
        <taxon>Pentapetalae</taxon>
        <taxon>rosids</taxon>
        <taxon>fabids</taxon>
        <taxon>Fabales</taxon>
        <taxon>Fabaceae</taxon>
        <taxon>Papilionoideae</taxon>
        <taxon>50 kb inversion clade</taxon>
        <taxon>NPAAA clade</taxon>
        <taxon>indigoferoid/millettioid clade</taxon>
        <taxon>Phaseoleae</taxon>
        <taxon>Psophocarpus</taxon>
    </lineage>
</organism>
<feature type="compositionally biased region" description="Basic and acidic residues" evidence="1">
    <location>
        <begin position="122"/>
        <end position="149"/>
    </location>
</feature>
<dbReference type="Pfam" id="PF13921">
    <property type="entry name" value="Myb_DNA-bind_6"/>
    <property type="match status" value="1"/>
</dbReference>
<evidence type="ECO:0000256" key="1">
    <source>
        <dbReference type="SAM" id="MobiDB-lite"/>
    </source>
</evidence>
<dbReference type="PANTHER" id="PTHR47430">
    <property type="entry name" value="GB|AAC33480.1"/>
    <property type="match status" value="1"/>
</dbReference>
<feature type="domain" description="Myb-like" evidence="2">
    <location>
        <begin position="485"/>
        <end position="534"/>
    </location>
</feature>
<dbReference type="Gene3D" id="1.10.10.60">
    <property type="entry name" value="Homeodomain-like"/>
    <property type="match status" value="2"/>
</dbReference>
<dbReference type="SMART" id="SM00717">
    <property type="entry name" value="SANT"/>
    <property type="match status" value="4"/>
</dbReference>
<feature type="compositionally biased region" description="Basic and acidic residues" evidence="1">
    <location>
        <begin position="170"/>
        <end position="179"/>
    </location>
</feature>
<reference evidence="3 4" key="1">
    <citation type="submission" date="2024-01" db="EMBL/GenBank/DDBJ databases">
        <title>The genomes of 5 underutilized Papilionoideae crops provide insights into root nodulation and disease resistanc.</title>
        <authorList>
            <person name="Jiang F."/>
        </authorList>
    </citation>
    <scope>NUCLEOTIDE SEQUENCE [LARGE SCALE GENOMIC DNA]</scope>
    <source>
        <strain evidence="3">DUOXIRENSHENG_FW03</strain>
        <tissue evidence="3">Leaves</tissue>
    </source>
</reference>
<dbReference type="EMBL" id="JAYMYS010000005">
    <property type="protein sequence ID" value="KAK7393336.1"/>
    <property type="molecule type" value="Genomic_DNA"/>
</dbReference>
<dbReference type="InterPro" id="IPR001005">
    <property type="entry name" value="SANT/Myb"/>
</dbReference>
<dbReference type="AlphaFoldDB" id="A0AAN9XIJ3"/>
<dbReference type="SUPFAM" id="SSF46689">
    <property type="entry name" value="Homeodomain-like"/>
    <property type="match status" value="2"/>
</dbReference>
<dbReference type="InterPro" id="IPR009057">
    <property type="entry name" value="Homeodomain-like_sf"/>
</dbReference>
<dbReference type="CDD" id="cd00167">
    <property type="entry name" value="SANT"/>
    <property type="match status" value="1"/>
</dbReference>
<accession>A0AAN9XIJ3</accession>
<sequence>MDKIRLDALQRHSLGFVTTDSAALSSAAVLPPPPAVFRLNQSTLILPRFIHDMDKKAKKKGRKDVEVMNSNVADDEVQFLDDTQESKTKKRKKYDDQGKQTMKKKKSDADSQDEGYSGFTSNEDRDDIKSKKKEEEKKKKLSEEGKSNEFESNEGGDGDQGKKRKKKKPSEKNTSKEYNEFESNEGGDDGQGKKRRKKKLSEKSKNKECNEFESNEGADDGQGKMKKKPSEESKSNEYNQFESNEGADDGQGKMKKKKRSEESKSNEYNQFESNEGGDDDQGKKKKNKKLSEERKTKEYNELESNEGGDSGQGKKKKPIEESKSKEYNKFESNEGGDCDQGKKRKKKRVHDKSQSKENSDSPKETEVDDQSKRMKTKKIATSNTSESPNPARSGSSKPKRVTFSDHVDVCCDNLVRGKWFTPEEDEKVKLAVFDYIDSHGLGDEGLDMVLHCKSHPEVKDCWREIGAALPERPYLSVYYRAHILFERDEKRKWTPEELDFLQKIHEQHGSDWKTIAEALGKHRFHVKDAWRRIKSLNRNHGRWTQEEYQNLFDLVNLDLRARASQDYRKSKHGMLRDNIGWEAIGDKLSTRSSAGCCIKWYGKLTSPMVANGAWSDTDDYRLVNALFILDASCMEEVDWDNLLDHRPGDVCRKRWNQMVRCIGEHGGKSFAEQVEVLAKRYCPDLLEAREAFDAKPVVC</sequence>
<feature type="compositionally biased region" description="Basic and acidic residues" evidence="1">
    <location>
        <begin position="201"/>
        <end position="210"/>
    </location>
</feature>
<feature type="region of interest" description="Disordered" evidence="1">
    <location>
        <begin position="69"/>
        <end position="400"/>
    </location>
</feature>
<feature type="compositionally biased region" description="Basic and acidic residues" evidence="1">
    <location>
        <begin position="289"/>
        <end position="300"/>
    </location>
</feature>
<evidence type="ECO:0000313" key="3">
    <source>
        <dbReference type="EMBL" id="KAK7393336.1"/>
    </source>
</evidence>
<feature type="compositionally biased region" description="Acidic residues" evidence="1">
    <location>
        <begin position="73"/>
        <end position="83"/>
    </location>
</feature>
<protein>
    <recommendedName>
        <fullName evidence="2">Myb-like domain-containing protein</fullName>
    </recommendedName>
</protein>
<keyword evidence="4" id="KW-1185">Reference proteome</keyword>
<gene>
    <name evidence="3" type="ORF">VNO78_21889</name>
</gene>
<name>A0AAN9XIJ3_PSOTE</name>
<feature type="domain" description="Myb-like" evidence="2">
    <location>
        <begin position="535"/>
        <end position="604"/>
    </location>
</feature>